<accession>A0ABV9Q1B8</accession>
<dbReference type="EMBL" id="JBHSHC010000050">
    <property type="protein sequence ID" value="MFC4767152.1"/>
    <property type="molecule type" value="Genomic_DNA"/>
</dbReference>
<sequence length="154" mass="18345">MNQDQIYDRVEEWLRSYPKWKTKIETLKAEMENFQRITQRLQLVQGKSEGMVTNPTLDAVIRHLEILEHELPDLEFVTRLTEIALRSFSEEEQLFIQLRFFRKQAVMKVADQLNLSRSGFYRRRTEILESFYKLIGGENALIWLDRLDAPLSVP</sequence>
<dbReference type="InterPro" id="IPR006523">
    <property type="entry name" value="RinA"/>
</dbReference>
<protein>
    <recommendedName>
        <fullName evidence="3">Sigma-70 family RNA polymerase sigma factor</fullName>
    </recommendedName>
</protein>
<proteinExistence type="predicted"/>
<comment type="caution">
    <text evidence="1">The sequence shown here is derived from an EMBL/GenBank/DDBJ whole genome shotgun (WGS) entry which is preliminary data.</text>
</comment>
<name>A0ABV9Q1B8_9BACL</name>
<evidence type="ECO:0008006" key="3">
    <source>
        <dbReference type="Google" id="ProtNLM"/>
    </source>
</evidence>
<dbReference type="RefSeq" id="WP_380025070.1">
    <property type="nucleotide sequence ID" value="NZ_JBHSHC010000050.1"/>
</dbReference>
<evidence type="ECO:0000313" key="1">
    <source>
        <dbReference type="EMBL" id="MFC4767152.1"/>
    </source>
</evidence>
<gene>
    <name evidence="1" type="ORF">ACFO8Q_07215</name>
</gene>
<reference evidence="2" key="1">
    <citation type="journal article" date="2019" name="Int. J. Syst. Evol. Microbiol.">
        <title>The Global Catalogue of Microorganisms (GCM) 10K type strain sequencing project: providing services to taxonomists for standard genome sequencing and annotation.</title>
        <authorList>
            <consortium name="The Broad Institute Genomics Platform"/>
            <consortium name="The Broad Institute Genome Sequencing Center for Infectious Disease"/>
            <person name="Wu L."/>
            <person name="Ma J."/>
        </authorList>
    </citation>
    <scope>NUCLEOTIDE SEQUENCE [LARGE SCALE GENOMIC DNA]</scope>
    <source>
        <strain evidence="2">WYCCWR 12678</strain>
    </source>
</reference>
<evidence type="ECO:0000313" key="2">
    <source>
        <dbReference type="Proteomes" id="UP001596002"/>
    </source>
</evidence>
<dbReference type="NCBIfam" id="TIGR01636">
    <property type="entry name" value="phage_rinA"/>
    <property type="match status" value="1"/>
</dbReference>
<dbReference type="Proteomes" id="UP001596002">
    <property type="component" value="Unassembled WGS sequence"/>
</dbReference>
<keyword evidence="2" id="KW-1185">Reference proteome</keyword>
<organism evidence="1 2">
    <name type="scientific">Effusibacillus consociatus</name>
    <dbReference type="NCBI Taxonomy" id="1117041"/>
    <lineage>
        <taxon>Bacteria</taxon>
        <taxon>Bacillati</taxon>
        <taxon>Bacillota</taxon>
        <taxon>Bacilli</taxon>
        <taxon>Bacillales</taxon>
        <taxon>Alicyclobacillaceae</taxon>
        <taxon>Effusibacillus</taxon>
    </lineage>
</organism>